<dbReference type="AlphaFoldDB" id="A0A4W3GCS8"/>
<dbReference type="PANTHER" id="PTHR46652:SF3">
    <property type="entry name" value="LEUCINE-RICH REPEAT-CONTAINING PROTEIN 9"/>
    <property type="match status" value="1"/>
</dbReference>
<dbReference type="Proteomes" id="UP000314986">
    <property type="component" value="Unassembled WGS sequence"/>
</dbReference>
<dbReference type="OrthoDB" id="10262005at2759"/>
<keyword evidence="2" id="KW-0677">Repeat</keyword>
<reference evidence="3" key="5">
    <citation type="submission" date="2025-09" db="UniProtKB">
        <authorList>
            <consortium name="Ensembl"/>
        </authorList>
    </citation>
    <scope>IDENTIFICATION</scope>
</reference>
<dbReference type="STRING" id="7868.ENSCMIP00000001111"/>
<dbReference type="PROSITE" id="PS51450">
    <property type="entry name" value="LRR"/>
    <property type="match status" value="5"/>
</dbReference>
<dbReference type="InterPro" id="IPR001611">
    <property type="entry name" value="Leu-rich_rpt"/>
</dbReference>
<keyword evidence="1" id="KW-0433">Leucine-rich repeat</keyword>
<sequence>MVRLTIDVIAKNSLHVKNRRAEPLGQYLKKLTHLNFSDKNIDEIDDLSVCKNLSVLYLYDNSIKEIRNLGCISNLTHLYLQNNNISHIENLSLLEKLTKLYLGGNRISVVEELDGLTELRELHLENQQLPLGEKLLFDPRTLQSLSKSLSLLNVKKNNIDEIKQLSCLKNLNQLMAGENQIQDLKELEYTLSQWQNLWYLDLTGNPVCQEPKYRDKVIVVSSNLEVLDEKEVKDTARQFLLNWKACRDAKKKSLDEKSDKDEFQQMLNYPQAIQHQMSRNYSSPGIRRIRRAMDVQVKKPSLPNVADSKKDNLYPELELKGMGDGTDGIRNSFRKTPATILQIQDAPHP</sequence>
<dbReference type="RefSeq" id="XP_007885028.1">
    <property type="nucleotide sequence ID" value="XM_007886837.1"/>
</dbReference>
<dbReference type="Ensembl" id="ENSCMIT00000001168.1">
    <property type="protein sequence ID" value="ENSCMIP00000001111.1"/>
    <property type="gene ID" value="ENSCMIG00000000743.1"/>
</dbReference>
<dbReference type="SUPFAM" id="SSF52058">
    <property type="entry name" value="L domain-like"/>
    <property type="match status" value="1"/>
</dbReference>
<organism evidence="3 4">
    <name type="scientific">Callorhinchus milii</name>
    <name type="common">Ghost shark</name>
    <dbReference type="NCBI Taxonomy" id="7868"/>
    <lineage>
        <taxon>Eukaryota</taxon>
        <taxon>Metazoa</taxon>
        <taxon>Chordata</taxon>
        <taxon>Craniata</taxon>
        <taxon>Vertebrata</taxon>
        <taxon>Chondrichthyes</taxon>
        <taxon>Holocephali</taxon>
        <taxon>Chimaeriformes</taxon>
        <taxon>Callorhinchidae</taxon>
        <taxon>Callorhinchus</taxon>
    </lineage>
</organism>
<keyword evidence="4" id="KW-1185">Reference proteome</keyword>
<dbReference type="PANTHER" id="PTHR46652">
    <property type="entry name" value="LEUCINE-RICH REPEAT AND IQ DOMAIN-CONTAINING PROTEIN 1-RELATED"/>
    <property type="match status" value="1"/>
</dbReference>
<reference evidence="4" key="2">
    <citation type="journal article" date="2007" name="PLoS Biol.">
        <title>Survey sequencing and comparative analysis of the elephant shark (Callorhinchus milii) genome.</title>
        <authorList>
            <person name="Venkatesh B."/>
            <person name="Kirkness E.F."/>
            <person name="Loh Y.H."/>
            <person name="Halpern A.L."/>
            <person name="Lee A.P."/>
            <person name="Johnson J."/>
            <person name="Dandona N."/>
            <person name="Viswanathan L.D."/>
            <person name="Tay A."/>
            <person name="Venter J.C."/>
            <person name="Strausberg R.L."/>
            <person name="Brenner S."/>
        </authorList>
    </citation>
    <scope>NUCLEOTIDE SEQUENCE [LARGE SCALE GENOMIC DNA]</scope>
</reference>
<reference evidence="4" key="3">
    <citation type="journal article" date="2014" name="Nature">
        <title>Elephant shark genome provides unique insights into gnathostome evolution.</title>
        <authorList>
            <consortium name="International Elephant Shark Genome Sequencing Consortium"/>
            <person name="Venkatesh B."/>
            <person name="Lee A.P."/>
            <person name="Ravi V."/>
            <person name="Maurya A.K."/>
            <person name="Lian M.M."/>
            <person name="Swann J.B."/>
            <person name="Ohta Y."/>
            <person name="Flajnik M.F."/>
            <person name="Sutoh Y."/>
            <person name="Kasahara M."/>
            <person name="Hoon S."/>
            <person name="Gangu V."/>
            <person name="Roy S.W."/>
            <person name="Irimia M."/>
            <person name="Korzh V."/>
            <person name="Kondrychyn I."/>
            <person name="Lim Z.W."/>
            <person name="Tay B.H."/>
            <person name="Tohari S."/>
            <person name="Kong K.W."/>
            <person name="Ho S."/>
            <person name="Lorente-Galdos B."/>
            <person name="Quilez J."/>
            <person name="Marques-Bonet T."/>
            <person name="Raney B.J."/>
            <person name="Ingham P.W."/>
            <person name="Tay A."/>
            <person name="Hillier L.W."/>
            <person name="Minx P."/>
            <person name="Boehm T."/>
            <person name="Wilson R.K."/>
            <person name="Brenner S."/>
            <person name="Warren W.C."/>
        </authorList>
    </citation>
    <scope>NUCLEOTIDE SEQUENCE [LARGE SCALE GENOMIC DNA]</scope>
</reference>
<proteinExistence type="predicted"/>
<dbReference type="InterPro" id="IPR032675">
    <property type="entry name" value="LRR_dom_sf"/>
</dbReference>
<dbReference type="Pfam" id="PF14580">
    <property type="entry name" value="LRR_9"/>
    <property type="match status" value="1"/>
</dbReference>
<dbReference type="CDD" id="cd21340">
    <property type="entry name" value="PPP1R42"/>
    <property type="match status" value="1"/>
</dbReference>
<dbReference type="GeneID" id="103174417"/>
<evidence type="ECO:0000313" key="4">
    <source>
        <dbReference type="Proteomes" id="UP000314986"/>
    </source>
</evidence>
<dbReference type="FunCoup" id="A0A4W3GCS8">
    <property type="interactions" value="1"/>
</dbReference>
<evidence type="ECO:0000313" key="3">
    <source>
        <dbReference type="Ensembl" id="ENSCMIP00000001111.1"/>
    </source>
</evidence>
<evidence type="ECO:0000256" key="1">
    <source>
        <dbReference type="ARBA" id="ARBA00022614"/>
    </source>
</evidence>
<dbReference type="Gene3D" id="3.80.10.10">
    <property type="entry name" value="Ribonuclease Inhibitor"/>
    <property type="match status" value="2"/>
</dbReference>
<dbReference type="SMART" id="SM00365">
    <property type="entry name" value="LRR_SD22"/>
    <property type="match status" value="5"/>
</dbReference>
<reference evidence="3" key="4">
    <citation type="submission" date="2025-08" db="UniProtKB">
        <authorList>
            <consortium name="Ensembl"/>
        </authorList>
    </citation>
    <scope>IDENTIFICATION</scope>
</reference>
<dbReference type="CTD" id="286187"/>
<dbReference type="Pfam" id="PF13855">
    <property type="entry name" value="LRR_8"/>
    <property type="match status" value="1"/>
</dbReference>
<dbReference type="InParanoid" id="A0A4W3GCS8"/>
<protein>
    <submittedName>
        <fullName evidence="3">Protein phosphatase 1, regulatory subunit 42</fullName>
    </submittedName>
</protein>
<reference evidence="4" key="1">
    <citation type="journal article" date="2006" name="Science">
        <title>Ancient noncoding elements conserved in the human genome.</title>
        <authorList>
            <person name="Venkatesh B."/>
            <person name="Kirkness E.F."/>
            <person name="Loh Y.H."/>
            <person name="Halpern A.L."/>
            <person name="Lee A.P."/>
            <person name="Johnson J."/>
            <person name="Dandona N."/>
            <person name="Viswanathan L.D."/>
            <person name="Tay A."/>
            <person name="Venter J.C."/>
            <person name="Strausberg R.L."/>
            <person name="Brenner S."/>
        </authorList>
    </citation>
    <scope>NUCLEOTIDE SEQUENCE [LARGE SCALE GENOMIC DNA]</scope>
</reference>
<accession>A0A4W3GCS8</accession>
<dbReference type="KEGG" id="cmk:103174417"/>
<dbReference type="InterPro" id="IPR050836">
    <property type="entry name" value="SDS22/Internalin_LRR"/>
</dbReference>
<dbReference type="GeneTree" id="ENSGT00940000158260"/>
<evidence type="ECO:0000256" key="2">
    <source>
        <dbReference type="ARBA" id="ARBA00022737"/>
    </source>
</evidence>
<dbReference type="OMA" id="RRFLMNW"/>
<name>A0A4W3GCS8_CALMI</name>
<gene>
    <name evidence="3" type="primary">ppp1r42</name>
</gene>